<name>Q2LV58_SYNAS</name>
<evidence type="ECO:0000313" key="2">
    <source>
        <dbReference type="Proteomes" id="UP000001933"/>
    </source>
</evidence>
<dbReference type="HOGENOM" id="CLU_3085529_0_0_7"/>
<dbReference type="Proteomes" id="UP000001933">
    <property type="component" value="Chromosome"/>
</dbReference>
<organism evidence="1 2">
    <name type="scientific">Syntrophus aciditrophicus (strain SB)</name>
    <dbReference type="NCBI Taxonomy" id="56780"/>
    <lineage>
        <taxon>Bacteria</taxon>
        <taxon>Pseudomonadati</taxon>
        <taxon>Thermodesulfobacteriota</taxon>
        <taxon>Syntrophia</taxon>
        <taxon>Syntrophales</taxon>
        <taxon>Syntrophaceae</taxon>
        <taxon>Syntrophus</taxon>
    </lineage>
</organism>
<dbReference type="InParanoid" id="Q2LV58"/>
<dbReference type="KEGG" id="sat:SYN_00680"/>
<dbReference type="AlphaFoldDB" id="Q2LV58"/>
<protein>
    <submittedName>
        <fullName evidence="1">Hypothetical cytosolic protein</fullName>
    </submittedName>
</protein>
<reference evidence="1 2" key="1">
    <citation type="journal article" date="2007" name="Proc. Natl. Acad. Sci. U.S.A.">
        <title>The genome of Syntrophus aciditrophicus: life at the thermodynamic limit of microbial growth.</title>
        <authorList>
            <person name="McInerney M.J."/>
            <person name="Rohlin L."/>
            <person name="Mouttaki H."/>
            <person name="Kim U."/>
            <person name="Krupp R.S."/>
            <person name="Rios-Hernandez L."/>
            <person name="Sieber J."/>
            <person name="Struchtemeyer C.G."/>
            <person name="Bhattacharyya A."/>
            <person name="Campbell J.W."/>
            <person name="Gunsalus R.P."/>
        </authorList>
    </citation>
    <scope>NUCLEOTIDE SEQUENCE [LARGE SCALE GENOMIC DNA]</scope>
    <source>
        <strain evidence="1 2">SB</strain>
    </source>
</reference>
<dbReference type="EMBL" id="CP000252">
    <property type="protein sequence ID" value="ABC77969.1"/>
    <property type="molecule type" value="Genomic_DNA"/>
</dbReference>
<sequence>MFFFTEINAVAVNQIDIKRTSSGILQIVFTALPSDIPSRHQTPRHIRFPMEI</sequence>
<accession>Q2LV58</accession>
<gene>
    <name evidence="1" type="ORF">SYN_00680</name>
</gene>
<proteinExistence type="predicted"/>
<evidence type="ECO:0000313" key="1">
    <source>
        <dbReference type="EMBL" id="ABC77969.1"/>
    </source>
</evidence>
<keyword evidence="2" id="KW-1185">Reference proteome</keyword>